<evidence type="ECO:0000313" key="2">
    <source>
        <dbReference type="Proteomes" id="UP000245934"/>
    </source>
</evidence>
<protein>
    <submittedName>
        <fullName evidence="1">Uncharacterized protein</fullName>
    </submittedName>
</protein>
<organism evidence="1 2">
    <name type="scientific">Methanospirillum stamsii</name>
    <dbReference type="NCBI Taxonomy" id="1277351"/>
    <lineage>
        <taxon>Archaea</taxon>
        <taxon>Methanobacteriati</taxon>
        <taxon>Methanobacteriota</taxon>
        <taxon>Stenosarchaea group</taxon>
        <taxon>Methanomicrobia</taxon>
        <taxon>Methanomicrobiales</taxon>
        <taxon>Methanospirillaceae</taxon>
        <taxon>Methanospirillum</taxon>
    </lineage>
</organism>
<name>A0A2V2NFD2_9EURY</name>
<proteinExistence type="predicted"/>
<comment type="caution">
    <text evidence="1">The sequence shown here is derived from an EMBL/GenBank/DDBJ whole genome shotgun (WGS) entry which is preliminary data.</text>
</comment>
<dbReference type="GeneID" id="97610005"/>
<keyword evidence="2" id="KW-1185">Reference proteome</keyword>
<dbReference type="Proteomes" id="UP000245934">
    <property type="component" value="Unassembled WGS sequence"/>
</dbReference>
<dbReference type="AlphaFoldDB" id="A0A2V2NFD2"/>
<dbReference type="EMBL" id="QGMZ01000013">
    <property type="protein sequence ID" value="PWR75088.1"/>
    <property type="molecule type" value="Genomic_DNA"/>
</dbReference>
<accession>A0A2V2NFD2</accession>
<sequence>MNSKYVPYILILGLFFLILHVSVFAAKIPVSTTISDINVSTDSGQLKATDQKSTQSAPIKVNETKTSGLVGKSAINTLAKEESIDEISQKQGVAAQSLLDMMQLTEDEIKSGPYEYSQWVVIGGTAASIDEFDQKEFLSPGHQHHHDLGLGGALLPGATVKFYISVPINPDAHIRYVRLTDHGSSCTIEKILVKSGLMNIYESDNVIRPEPVETLRTYYFDLGEYRTFDQGMEVIIHVKCPETTIGWAGYDLVNAGAFMEW</sequence>
<gene>
    <name evidence="1" type="ORF">DLD82_06370</name>
</gene>
<reference evidence="1 2" key="1">
    <citation type="submission" date="2018-05" db="EMBL/GenBank/DDBJ databases">
        <title>Draft genome of Methanospirillum stamsii Pt1.</title>
        <authorList>
            <person name="Dueholm M.S."/>
            <person name="Nielsen P.H."/>
            <person name="Bakmann L.F."/>
            <person name="Otzen D.E."/>
        </authorList>
    </citation>
    <scope>NUCLEOTIDE SEQUENCE [LARGE SCALE GENOMIC DNA]</scope>
    <source>
        <strain evidence="1 2">Pt1</strain>
    </source>
</reference>
<dbReference type="RefSeq" id="WP_109940282.1">
    <property type="nucleotide sequence ID" value="NZ_CP176366.1"/>
</dbReference>
<evidence type="ECO:0000313" key="1">
    <source>
        <dbReference type="EMBL" id="PWR75088.1"/>
    </source>
</evidence>